<comment type="caution">
    <text evidence="1">The sequence shown here is derived from an EMBL/GenBank/DDBJ whole genome shotgun (WGS) entry which is preliminary data.</text>
</comment>
<dbReference type="Gene3D" id="3.40.525.10">
    <property type="entry name" value="CRAL-TRIO lipid binding domain"/>
    <property type="match status" value="1"/>
</dbReference>
<dbReference type="InterPro" id="IPR036598">
    <property type="entry name" value="GOLD_dom_sf"/>
</dbReference>
<dbReference type="OrthoDB" id="1434354at2759"/>
<dbReference type="Pfam" id="PF03765">
    <property type="entry name" value="CRAL_TRIO_N"/>
    <property type="match status" value="1"/>
</dbReference>
<dbReference type="PANTHER" id="PTHR23324:SF83">
    <property type="entry name" value="SEC14-LIKE PROTEIN 2"/>
    <property type="match status" value="1"/>
</dbReference>
<dbReference type="SMART" id="SM00516">
    <property type="entry name" value="SEC14"/>
    <property type="match status" value="1"/>
</dbReference>
<dbReference type="InterPro" id="IPR011074">
    <property type="entry name" value="CRAL/TRIO_N_dom"/>
</dbReference>
<dbReference type="AlphaFoldDB" id="A0A8J1UW09"/>
<dbReference type="SUPFAM" id="SSF46938">
    <property type="entry name" value="CRAL/TRIO N-terminal domain"/>
    <property type="match status" value="1"/>
</dbReference>
<dbReference type="Proteomes" id="UP000749559">
    <property type="component" value="Unassembled WGS sequence"/>
</dbReference>
<protein>
    <submittedName>
        <fullName evidence="1">Uncharacterized protein</fullName>
    </submittedName>
</protein>
<dbReference type="InterPro" id="IPR036865">
    <property type="entry name" value="CRAL-TRIO_dom_sf"/>
</dbReference>
<dbReference type="PANTHER" id="PTHR23324">
    <property type="entry name" value="SEC14 RELATED PROTEIN"/>
    <property type="match status" value="1"/>
</dbReference>
<dbReference type="PROSITE" id="PS50191">
    <property type="entry name" value="CRAL_TRIO"/>
    <property type="match status" value="1"/>
</dbReference>
<dbReference type="GO" id="GO:0005737">
    <property type="term" value="C:cytoplasm"/>
    <property type="evidence" value="ECO:0007669"/>
    <property type="project" value="TreeGrafter"/>
</dbReference>
<accession>A0A8J1UW09</accession>
<gene>
    <name evidence="1" type="ORF">OFUS_LOCUS24561</name>
</gene>
<dbReference type="InterPro" id="IPR001251">
    <property type="entry name" value="CRAL-TRIO_dom"/>
</dbReference>
<reference evidence="1" key="1">
    <citation type="submission" date="2022-03" db="EMBL/GenBank/DDBJ databases">
        <authorList>
            <person name="Martin C."/>
        </authorList>
    </citation>
    <scope>NUCLEOTIDE SEQUENCE</scope>
</reference>
<sequence>MSGYLDDLSIVQEEKLKKFRDRVKDVCTDKHNDYQLLRWLRARDFDLDKSEKMFRNDVKWRKDNKCDTILDTWKPPEVIQKYYTGGLAGFDKEGCPVWIDPYGHIDIRGLIRAAKKSDLIKAQIYRAEYIFSTHKTQSEKLGKTIDQVTLIFDLDKLGTKHMYRPGLDLLIEVFVMFEDHYPETLKFAYVINAPRLFPVAFRLIKPFLSEHTRNRIHILGGNFKKELLNLMSPEELPVHWGGDRKDKNGDPKCSTDISFGGDVPEECYLSASTVSISDDWLELDVGRGSTQKLEYEVKKEGCLLKWEFMTDGSDIGFGVFMKTAPGPQKSDEMEVVVPSNRLNSHIVPEDGNLECTKTGTYVIRFDNSYSYVKAKKVKYNIQVLEADTMSDVSFHSAQDVTLM</sequence>
<dbReference type="CDD" id="cd00170">
    <property type="entry name" value="SEC14"/>
    <property type="match status" value="1"/>
</dbReference>
<dbReference type="Pfam" id="PF00650">
    <property type="entry name" value="CRAL_TRIO"/>
    <property type="match status" value="1"/>
</dbReference>
<dbReference type="SMART" id="SM01100">
    <property type="entry name" value="CRAL_TRIO_N"/>
    <property type="match status" value="1"/>
</dbReference>
<dbReference type="EMBL" id="CAIIXF020000012">
    <property type="protein sequence ID" value="CAH1800707.1"/>
    <property type="molecule type" value="Genomic_DNA"/>
</dbReference>
<proteinExistence type="predicted"/>
<dbReference type="PRINTS" id="PR00180">
    <property type="entry name" value="CRETINALDHBP"/>
</dbReference>
<organism evidence="1 2">
    <name type="scientific">Owenia fusiformis</name>
    <name type="common">Polychaete worm</name>
    <dbReference type="NCBI Taxonomy" id="6347"/>
    <lineage>
        <taxon>Eukaryota</taxon>
        <taxon>Metazoa</taxon>
        <taxon>Spiralia</taxon>
        <taxon>Lophotrochozoa</taxon>
        <taxon>Annelida</taxon>
        <taxon>Polychaeta</taxon>
        <taxon>Sedentaria</taxon>
        <taxon>Canalipalpata</taxon>
        <taxon>Sabellida</taxon>
        <taxon>Oweniida</taxon>
        <taxon>Oweniidae</taxon>
        <taxon>Owenia</taxon>
    </lineage>
</organism>
<dbReference type="SUPFAM" id="SSF101576">
    <property type="entry name" value="Supernatant protein factor (SPF), C-terminal domain"/>
    <property type="match status" value="1"/>
</dbReference>
<evidence type="ECO:0000313" key="2">
    <source>
        <dbReference type="Proteomes" id="UP000749559"/>
    </source>
</evidence>
<dbReference type="Gene3D" id="2.60.120.680">
    <property type="entry name" value="GOLD domain"/>
    <property type="match status" value="1"/>
</dbReference>
<dbReference type="InterPro" id="IPR036273">
    <property type="entry name" value="CRAL/TRIO_N_dom_sf"/>
</dbReference>
<name>A0A8J1UW09_OWEFU</name>
<keyword evidence="2" id="KW-1185">Reference proteome</keyword>
<dbReference type="PROSITE" id="PS50866">
    <property type="entry name" value="GOLD"/>
    <property type="match status" value="1"/>
</dbReference>
<dbReference type="SUPFAM" id="SSF52087">
    <property type="entry name" value="CRAL/TRIO domain"/>
    <property type="match status" value="1"/>
</dbReference>
<dbReference type="InterPro" id="IPR009038">
    <property type="entry name" value="GOLD_dom"/>
</dbReference>
<evidence type="ECO:0000313" key="1">
    <source>
        <dbReference type="EMBL" id="CAH1800707.1"/>
    </source>
</evidence>
<dbReference type="InterPro" id="IPR051064">
    <property type="entry name" value="SEC14/CRAL-TRIO_domain"/>
</dbReference>